<keyword evidence="3" id="KW-1185">Reference proteome</keyword>
<dbReference type="AlphaFoldDB" id="A0A8S0RWW7"/>
<dbReference type="PANTHER" id="PTHR37237:SF1">
    <property type="entry name" value="OS02G0567000 PROTEIN"/>
    <property type="match status" value="1"/>
</dbReference>
<proteinExistence type="predicted"/>
<dbReference type="Proteomes" id="UP000594638">
    <property type="component" value="Unassembled WGS sequence"/>
</dbReference>
<dbReference type="Gramene" id="OE9A002543T1">
    <property type="protein sequence ID" value="OE9A002543C1"/>
    <property type="gene ID" value="OE9A002543"/>
</dbReference>
<gene>
    <name evidence="2" type="ORF">OLEA9_A002543</name>
</gene>
<evidence type="ECO:0000313" key="3">
    <source>
        <dbReference type="Proteomes" id="UP000594638"/>
    </source>
</evidence>
<protein>
    <submittedName>
        <fullName evidence="2">Uncharacterized protein</fullName>
    </submittedName>
</protein>
<dbReference type="PANTHER" id="PTHR37237">
    <property type="entry name" value="OS02G0567000 PROTEIN"/>
    <property type="match status" value="1"/>
</dbReference>
<feature type="compositionally biased region" description="Basic and acidic residues" evidence="1">
    <location>
        <begin position="137"/>
        <end position="148"/>
    </location>
</feature>
<dbReference type="OrthoDB" id="1629067at2759"/>
<sequence>MGKRKTEGDREMRGVGGPLLCIGDLLNDVGEGDSGVPHDHPTPSPYAAETSNLQPSDLPKLFQENFDQLKAAFDGEDHSWTALTLKLCSAMETATKLVESSNSRVSILSENVRDLEKIVTRRDSAIAEANDIQGSLKSKDLSNENSRK</sequence>
<dbReference type="EMBL" id="CACTIH010003738">
    <property type="protein sequence ID" value="CAA2983630.1"/>
    <property type="molecule type" value="Genomic_DNA"/>
</dbReference>
<feature type="region of interest" description="Disordered" evidence="1">
    <location>
        <begin position="30"/>
        <end position="53"/>
    </location>
</feature>
<organism evidence="2 3">
    <name type="scientific">Olea europaea subsp. europaea</name>
    <dbReference type="NCBI Taxonomy" id="158383"/>
    <lineage>
        <taxon>Eukaryota</taxon>
        <taxon>Viridiplantae</taxon>
        <taxon>Streptophyta</taxon>
        <taxon>Embryophyta</taxon>
        <taxon>Tracheophyta</taxon>
        <taxon>Spermatophyta</taxon>
        <taxon>Magnoliopsida</taxon>
        <taxon>eudicotyledons</taxon>
        <taxon>Gunneridae</taxon>
        <taxon>Pentapetalae</taxon>
        <taxon>asterids</taxon>
        <taxon>lamiids</taxon>
        <taxon>Lamiales</taxon>
        <taxon>Oleaceae</taxon>
        <taxon>Oleeae</taxon>
        <taxon>Olea</taxon>
    </lineage>
</organism>
<feature type="region of interest" description="Disordered" evidence="1">
    <location>
        <begin position="129"/>
        <end position="148"/>
    </location>
</feature>
<reference evidence="2 3" key="1">
    <citation type="submission" date="2019-12" db="EMBL/GenBank/DDBJ databases">
        <authorList>
            <person name="Alioto T."/>
            <person name="Alioto T."/>
            <person name="Gomez Garrido J."/>
        </authorList>
    </citation>
    <scope>NUCLEOTIDE SEQUENCE [LARGE SCALE GENOMIC DNA]</scope>
</reference>
<name>A0A8S0RWW7_OLEEU</name>
<evidence type="ECO:0000313" key="2">
    <source>
        <dbReference type="EMBL" id="CAA2983630.1"/>
    </source>
</evidence>
<comment type="caution">
    <text evidence="2">The sequence shown here is derived from an EMBL/GenBank/DDBJ whole genome shotgun (WGS) entry which is preliminary data.</text>
</comment>
<evidence type="ECO:0000256" key="1">
    <source>
        <dbReference type="SAM" id="MobiDB-lite"/>
    </source>
</evidence>
<accession>A0A8S0RWW7</accession>